<dbReference type="PANTHER" id="PTHR30461:SF23">
    <property type="entry name" value="DNA RECOMBINASE-RELATED"/>
    <property type="match status" value="1"/>
</dbReference>
<feature type="domain" description="Resolvase/invertase-type recombinase catalytic" evidence="1">
    <location>
        <begin position="210"/>
        <end position="362"/>
    </location>
</feature>
<feature type="domain" description="Recombinase" evidence="2">
    <location>
        <begin position="370"/>
        <end position="474"/>
    </location>
</feature>
<dbReference type="SMART" id="SM00857">
    <property type="entry name" value="Resolvase"/>
    <property type="match status" value="1"/>
</dbReference>
<protein>
    <recommendedName>
        <fullName evidence="5">Recombinase family protein</fullName>
    </recommendedName>
</protein>
<dbReference type="InterPro" id="IPR006119">
    <property type="entry name" value="Resolv_N"/>
</dbReference>
<proteinExistence type="predicted"/>
<evidence type="ECO:0000313" key="4">
    <source>
        <dbReference type="Proteomes" id="UP000325440"/>
    </source>
</evidence>
<reference evidence="3 4" key="1">
    <citation type="submission" date="2019-08" db="EMBL/GenBank/DDBJ databases">
        <authorList>
            <person name="Alioto T."/>
            <person name="Alioto T."/>
            <person name="Gomez Garrido J."/>
        </authorList>
    </citation>
    <scope>NUCLEOTIDE SEQUENCE [LARGE SCALE GENOMIC DNA]</scope>
</reference>
<dbReference type="Gene3D" id="3.90.1750.20">
    <property type="entry name" value="Putative Large Serine Recombinase, Chain B, Domain 2"/>
    <property type="match status" value="1"/>
</dbReference>
<evidence type="ECO:0000313" key="3">
    <source>
        <dbReference type="EMBL" id="VVC27455.1"/>
    </source>
</evidence>
<dbReference type="Pfam" id="PF00239">
    <property type="entry name" value="Resolvase"/>
    <property type="match status" value="2"/>
</dbReference>
<feature type="non-terminal residue" evidence="3">
    <location>
        <position position="1"/>
    </location>
</feature>
<dbReference type="PANTHER" id="PTHR30461">
    <property type="entry name" value="DNA-INVERTASE FROM LAMBDOID PROPHAGE"/>
    <property type="match status" value="1"/>
</dbReference>
<dbReference type="PROSITE" id="PS51736">
    <property type="entry name" value="RECOMBINASES_3"/>
    <property type="match status" value="1"/>
</dbReference>
<dbReference type="InterPro" id="IPR021322">
    <property type="entry name" value="DUF2924"/>
</dbReference>
<dbReference type="Pfam" id="PF11149">
    <property type="entry name" value="DUF2924"/>
    <property type="match status" value="1"/>
</dbReference>
<dbReference type="InterPro" id="IPR011109">
    <property type="entry name" value="DNA_bind_recombinase_dom"/>
</dbReference>
<evidence type="ECO:0000259" key="2">
    <source>
        <dbReference type="PROSITE" id="PS51737"/>
    </source>
</evidence>
<gene>
    <name evidence="3" type="ORF">CINCED_3A003284</name>
</gene>
<organism evidence="3 4">
    <name type="scientific">Cinara cedri</name>
    <dbReference type="NCBI Taxonomy" id="506608"/>
    <lineage>
        <taxon>Eukaryota</taxon>
        <taxon>Metazoa</taxon>
        <taxon>Ecdysozoa</taxon>
        <taxon>Arthropoda</taxon>
        <taxon>Hexapoda</taxon>
        <taxon>Insecta</taxon>
        <taxon>Pterygota</taxon>
        <taxon>Neoptera</taxon>
        <taxon>Paraneoptera</taxon>
        <taxon>Hemiptera</taxon>
        <taxon>Sternorrhyncha</taxon>
        <taxon>Aphidomorpha</taxon>
        <taxon>Aphidoidea</taxon>
        <taxon>Aphididae</taxon>
        <taxon>Lachninae</taxon>
        <taxon>Cinara</taxon>
    </lineage>
</organism>
<dbReference type="OrthoDB" id="6968708at2759"/>
<dbReference type="PROSITE" id="PS51737">
    <property type="entry name" value="RECOMBINASE_DNA_BIND"/>
    <property type="match status" value="1"/>
</dbReference>
<dbReference type="EMBL" id="CABPRJ010000121">
    <property type="protein sequence ID" value="VVC27455.1"/>
    <property type="molecule type" value="Genomic_DNA"/>
</dbReference>
<dbReference type="InterPro" id="IPR038109">
    <property type="entry name" value="DNA_bind_recomb_sf"/>
</dbReference>
<dbReference type="Pfam" id="PF13408">
    <property type="entry name" value="Zn_ribbon_recom"/>
    <property type="match status" value="1"/>
</dbReference>
<dbReference type="Pfam" id="PF07508">
    <property type="entry name" value="Recombinase"/>
    <property type="match status" value="1"/>
</dbReference>
<evidence type="ECO:0000259" key="1">
    <source>
        <dbReference type="PROSITE" id="PS51736"/>
    </source>
</evidence>
<evidence type="ECO:0008006" key="5">
    <source>
        <dbReference type="Google" id="ProtNLM"/>
    </source>
</evidence>
<dbReference type="InterPro" id="IPR025827">
    <property type="entry name" value="Zn_ribbon_recom_dom"/>
</dbReference>
<dbReference type="InterPro" id="IPR036162">
    <property type="entry name" value="Resolvase-like_N_sf"/>
</dbReference>
<dbReference type="GO" id="GO:0000150">
    <property type="term" value="F:DNA strand exchange activity"/>
    <property type="evidence" value="ECO:0007669"/>
    <property type="project" value="InterPro"/>
</dbReference>
<sequence length="746" mass="85995">RQRLACQDFAVKRGWKVLKKRYDDSCDESVSALARPGMKELFKDIEACEVNYVLFYTLDCLTRSAEELAEILCLFEERDIFFNDIKPVEFSVENGKWCGGAMKKSVEQEILSLASKTLLELREIWKSLFNTNPPPHAKKVLIPQIAYKLQEVAYGSLSEKSVRDLDNMADQMRKGKKVSRGNRPIVGTRIVKEYHGEEHEVIVEEIVMAKCAIYTRKSCEDGLEQEFNSLDAQRFAGESYVKSQQLKGWEIVDKRYEDGGYSGGNIERPGLKELFRDIETRRVDLVVVYKVDRLSRSLFDFAGIVKFFDEYNVTFVSVTEPLNTENSLGRLMLNVILSFAQFEREIAGDRIRDKIDTSKKKGLWMGGAIPLGYDIKDKKLVIKEEEAKTVEYIFESFIELKSIIAVTKKLNTKGYRTKEGEEFKRATVKRILTNATYIGKVRHKGTLYEGQHEGIIDEKLWNKVKEKIKTREYIKAKREPALLKGLIRCYECDTSMKPTHAKKKNREYRYYVCGNHIRGKGCTAKDQTIAAGEIEQVIMEQVTAIMGNNELIERIMKKGRKIAIETLRKINSSWKNIFPIEQQNIMKQVIKTIWLKENGIKIDISGNGLKSLVDKYKETNAIIEASEENISTFVELKLRKKSGRSMIFEGEVKTRKNDKLLNALVKAHLWKSQIEDGEYANARELGRAYNVSCPKYISRILRLNFLAPKIKEAILEGTLPGHIRLNDFMGKEFDLLWKKQIEQFLI</sequence>
<keyword evidence="4" id="KW-1185">Reference proteome</keyword>
<dbReference type="AlphaFoldDB" id="A0A5E4M5L9"/>
<dbReference type="Proteomes" id="UP000325440">
    <property type="component" value="Unassembled WGS sequence"/>
</dbReference>
<dbReference type="SUPFAM" id="SSF53041">
    <property type="entry name" value="Resolvase-like"/>
    <property type="match status" value="2"/>
</dbReference>
<accession>A0A5E4M5L9</accession>
<dbReference type="CDD" id="cd03768">
    <property type="entry name" value="SR_ResInv"/>
    <property type="match status" value="1"/>
</dbReference>
<dbReference type="GO" id="GO:0003677">
    <property type="term" value="F:DNA binding"/>
    <property type="evidence" value="ECO:0007669"/>
    <property type="project" value="InterPro"/>
</dbReference>
<dbReference type="Gene3D" id="3.40.50.1390">
    <property type="entry name" value="Resolvase, N-terminal catalytic domain"/>
    <property type="match status" value="2"/>
</dbReference>
<dbReference type="InterPro" id="IPR050639">
    <property type="entry name" value="SSR_resolvase"/>
</dbReference>
<name>A0A5E4M5L9_9HEMI</name>